<dbReference type="InterPro" id="IPR034113">
    <property type="entry name" value="SCP_GAPR1-like"/>
</dbReference>
<dbReference type="InterPro" id="IPR014044">
    <property type="entry name" value="CAP_dom"/>
</dbReference>
<dbReference type="GO" id="GO:0005576">
    <property type="term" value="C:extracellular region"/>
    <property type="evidence" value="ECO:0007669"/>
    <property type="project" value="InterPro"/>
</dbReference>
<name>A0AAV5TXW9_9BILA</name>
<dbReference type="Proteomes" id="UP001432027">
    <property type="component" value="Unassembled WGS sequence"/>
</dbReference>
<dbReference type="InterPro" id="IPR018244">
    <property type="entry name" value="Allrgn_V5/Tpx1_CS"/>
</dbReference>
<protein>
    <recommendedName>
        <fullName evidence="1">SCP domain-containing protein</fullName>
    </recommendedName>
</protein>
<reference evidence="2" key="1">
    <citation type="submission" date="2023-10" db="EMBL/GenBank/DDBJ databases">
        <title>Genome assembly of Pristionchus species.</title>
        <authorList>
            <person name="Yoshida K."/>
            <person name="Sommer R.J."/>
        </authorList>
    </citation>
    <scope>NUCLEOTIDE SEQUENCE</scope>
    <source>
        <strain evidence="2">RS0144</strain>
    </source>
</reference>
<dbReference type="InterPro" id="IPR035940">
    <property type="entry name" value="CAP_sf"/>
</dbReference>
<dbReference type="CDD" id="cd05382">
    <property type="entry name" value="CAP_GAPR1-like"/>
    <property type="match status" value="1"/>
</dbReference>
<dbReference type="Gene3D" id="3.40.33.10">
    <property type="entry name" value="CAP"/>
    <property type="match status" value="1"/>
</dbReference>
<evidence type="ECO:0000313" key="3">
    <source>
        <dbReference type="Proteomes" id="UP001432027"/>
    </source>
</evidence>
<evidence type="ECO:0000313" key="2">
    <source>
        <dbReference type="EMBL" id="GMS99090.1"/>
    </source>
</evidence>
<accession>A0AAV5TXW9</accession>
<keyword evidence="3" id="KW-1185">Reference proteome</keyword>
<dbReference type="PANTHER" id="PTHR10334">
    <property type="entry name" value="CYSTEINE-RICH SECRETORY PROTEIN-RELATED"/>
    <property type="match status" value="1"/>
</dbReference>
<dbReference type="SMART" id="SM00198">
    <property type="entry name" value="SCP"/>
    <property type="match status" value="1"/>
</dbReference>
<comment type="caution">
    <text evidence="2">The sequence shown here is derived from an EMBL/GenBank/DDBJ whole genome shotgun (WGS) entry which is preliminary data.</text>
</comment>
<dbReference type="Pfam" id="PF00188">
    <property type="entry name" value="CAP"/>
    <property type="match status" value="1"/>
</dbReference>
<organism evidence="2 3">
    <name type="scientific">Pristionchus entomophagus</name>
    <dbReference type="NCBI Taxonomy" id="358040"/>
    <lineage>
        <taxon>Eukaryota</taxon>
        <taxon>Metazoa</taxon>
        <taxon>Ecdysozoa</taxon>
        <taxon>Nematoda</taxon>
        <taxon>Chromadorea</taxon>
        <taxon>Rhabditida</taxon>
        <taxon>Rhabditina</taxon>
        <taxon>Diplogasteromorpha</taxon>
        <taxon>Diplogasteroidea</taxon>
        <taxon>Neodiplogasteridae</taxon>
        <taxon>Pristionchus</taxon>
    </lineage>
</organism>
<dbReference type="PRINTS" id="PR00837">
    <property type="entry name" value="V5TPXLIKE"/>
</dbReference>
<feature type="non-terminal residue" evidence="2">
    <location>
        <position position="1"/>
    </location>
</feature>
<proteinExistence type="predicted"/>
<dbReference type="PROSITE" id="PS01009">
    <property type="entry name" value="CRISP_1"/>
    <property type="match status" value="1"/>
</dbReference>
<gene>
    <name evidence="2" type="ORF">PENTCL1PPCAC_21265</name>
</gene>
<sequence length="164" mass="18196">SAKHQFFYSHQLIQNCKMSLKEIRNQILNDHNECRYQHRAMPLRLDVGLNGTAQYHADNLAEDDGGLYHSGSDHGENIYACTSGFHPTDVTNSWYSEAPTYNYAAGGFSRSVGHFTAMVWRATSQLGVGIAQSRSGKVFVVAHYSPTGNVAGQYTQNVLPPQSR</sequence>
<dbReference type="InterPro" id="IPR001283">
    <property type="entry name" value="CRISP-related"/>
</dbReference>
<feature type="domain" description="SCP" evidence="1">
    <location>
        <begin position="22"/>
        <end position="152"/>
    </location>
</feature>
<dbReference type="AlphaFoldDB" id="A0AAV5TXW9"/>
<evidence type="ECO:0000259" key="1">
    <source>
        <dbReference type="SMART" id="SM00198"/>
    </source>
</evidence>
<dbReference type="FunFam" id="3.40.33.10:FF:000002">
    <property type="entry name" value="Golgi-associated plant pathogenesis-related protein 1"/>
    <property type="match status" value="1"/>
</dbReference>
<dbReference type="SUPFAM" id="SSF55797">
    <property type="entry name" value="PR-1-like"/>
    <property type="match status" value="1"/>
</dbReference>
<dbReference type="EMBL" id="BTSX01000005">
    <property type="protein sequence ID" value="GMS99090.1"/>
    <property type="molecule type" value="Genomic_DNA"/>
</dbReference>